<feature type="region of interest" description="Disordered" evidence="2">
    <location>
        <begin position="205"/>
        <end position="272"/>
    </location>
</feature>
<gene>
    <name evidence="3" type="ORF">SLS56_005274</name>
</gene>
<accession>A0ABR3STZ8</accession>
<dbReference type="Proteomes" id="UP001521116">
    <property type="component" value="Unassembled WGS sequence"/>
</dbReference>
<keyword evidence="1" id="KW-0175">Coiled coil</keyword>
<reference evidence="3 4" key="1">
    <citation type="submission" date="2024-02" db="EMBL/GenBank/DDBJ databases">
        <title>De novo assembly and annotation of 12 fungi associated with fruit tree decline syndrome in Ontario, Canada.</title>
        <authorList>
            <person name="Sulman M."/>
            <person name="Ellouze W."/>
            <person name="Ilyukhin E."/>
        </authorList>
    </citation>
    <scope>NUCLEOTIDE SEQUENCE [LARGE SCALE GENOMIC DNA]</scope>
    <source>
        <strain evidence="3 4">M1-105</strain>
    </source>
</reference>
<evidence type="ECO:0000256" key="1">
    <source>
        <dbReference type="SAM" id="Coils"/>
    </source>
</evidence>
<feature type="coiled-coil region" evidence="1">
    <location>
        <begin position="379"/>
        <end position="406"/>
    </location>
</feature>
<comment type="caution">
    <text evidence="3">The sequence shown here is derived from an EMBL/GenBank/DDBJ whole genome shotgun (WGS) entry which is preliminary data.</text>
</comment>
<organism evidence="3 4">
    <name type="scientific">Neofusicoccum ribis</name>
    <dbReference type="NCBI Taxonomy" id="45134"/>
    <lineage>
        <taxon>Eukaryota</taxon>
        <taxon>Fungi</taxon>
        <taxon>Dikarya</taxon>
        <taxon>Ascomycota</taxon>
        <taxon>Pezizomycotina</taxon>
        <taxon>Dothideomycetes</taxon>
        <taxon>Dothideomycetes incertae sedis</taxon>
        <taxon>Botryosphaeriales</taxon>
        <taxon>Botryosphaeriaceae</taxon>
        <taxon>Neofusicoccum</taxon>
    </lineage>
</organism>
<feature type="compositionally biased region" description="Basic and acidic residues" evidence="2">
    <location>
        <begin position="229"/>
        <end position="251"/>
    </location>
</feature>
<protein>
    <submittedName>
        <fullName evidence="3">Uncharacterized protein</fullName>
    </submittedName>
</protein>
<feature type="coiled-coil region" evidence="1">
    <location>
        <begin position="303"/>
        <end position="341"/>
    </location>
</feature>
<sequence>MSPPKDKFQVSNVPVVLEWDDCDGDVKYLGHRSAVTLDIRLDVPRHTASFKLRTIASLKSSAQRVPLYLFIQPDRVASLAEDDGPIQQPVKDGLIQTRKCAATTEILRLRFSLEHGALSAVGPAEAGSPPLPKTGPSARILDGLRSIRQATGLSIYLPHSSISPNFLDALCANAKGGKLQPVHGEAETLYSGQGGREMEWPADADAVRGESPPSYDELGPSPPPPRKRTQSDRASLDREERPRKKANDSTDRTSPAGRAYSQKLEQSGHEWSVGVDQRMTLLSEQLEALKKAVGIAAAEPAPSESISASLARLESEMKALRSEVAEANSRWKEVAEQLREQPSLEDLRIEIMEDVEERLAQTRGEITEDFELKVDERFLTTKEELRETVEEELELVEERIKEDLSSGRAEFYVEFPR</sequence>
<name>A0ABR3STZ8_9PEZI</name>
<proteinExistence type="predicted"/>
<keyword evidence="4" id="KW-1185">Reference proteome</keyword>
<dbReference type="EMBL" id="JAJVDC020000052">
    <property type="protein sequence ID" value="KAL1629751.1"/>
    <property type="molecule type" value="Genomic_DNA"/>
</dbReference>
<evidence type="ECO:0000256" key="2">
    <source>
        <dbReference type="SAM" id="MobiDB-lite"/>
    </source>
</evidence>
<evidence type="ECO:0000313" key="4">
    <source>
        <dbReference type="Proteomes" id="UP001521116"/>
    </source>
</evidence>
<evidence type="ECO:0000313" key="3">
    <source>
        <dbReference type="EMBL" id="KAL1629751.1"/>
    </source>
</evidence>